<dbReference type="Proteomes" id="UP000244906">
    <property type="component" value="Unassembled WGS sequence"/>
</dbReference>
<keyword evidence="2" id="KW-1185">Reference proteome</keyword>
<sequence>MVKLIFDSVSYLSQGDETAFFNWLNSIESVTKVEGFGTELEVTVSSNHISDEELRDLIAIFTRYGIELKQLRVFEGPENMKWFTQNKVAYWHKDLMS</sequence>
<gene>
    <name evidence="1" type="ORF">DC094_01925</name>
</gene>
<dbReference type="OrthoDB" id="4556323at2"/>
<dbReference type="AlphaFoldDB" id="A0A2V1H1H4"/>
<name>A0A2V1H1H4_9GAMM</name>
<organism evidence="1 2">
    <name type="scientific">Pelagibaculum spongiae</name>
    <dbReference type="NCBI Taxonomy" id="2080658"/>
    <lineage>
        <taxon>Bacteria</taxon>
        <taxon>Pseudomonadati</taxon>
        <taxon>Pseudomonadota</taxon>
        <taxon>Gammaproteobacteria</taxon>
        <taxon>Oceanospirillales</taxon>
        <taxon>Pelagibaculum</taxon>
    </lineage>
</organism>
<accession>A0A2V1H1H4</accession>
<comment type="caution">
    <text evidence="1">The sequence shown here is derived from an EMBL/GenBank/DDBJ whole genome shotgun (WGS) entry which is preliminary data.</text>
</comment>
<dbReference type="RefSeq" id="WP_116685397.1">
    <property type="nucleotide sequence ID" value="NZ_CAWNYD010000001.1"/>
</dbReference>
<proteinExistence type="predicted"/>
<reference evidence="1 2" key="1">
    <citation type="submission" date="2018-04" db="EMBL/GenBank/DDBJ databases">
        <title>Thalassorhabdus spongiae gen. nov., sp. nov., isolated from a marine sponge in South-West Iceland.</title>
        <authorList>
            <person name="Knobloch S."/>
            <person name="Daussin A."/>
            <person name="Johannsson R."/>
            <person name="Marteinsson V.T."/>
        </authorList>
    </citation>
    <scope>NUCLEOTIDE SEQUENCE [LARGE SCALE GENOMIC DNA]</scope>
    <source>
        <strain evidence="1 2">Hp12</strain>
    </source>
</reference>
<evidence type="ECO:0000313" key="2">
    <source>
        <dbReference type="Proteomes" id="UP000244906"/>
    </source>
</evidence>
<evidence type="ECO:0000313" key="1">
    <source>
        <dbReference type="EMBL" id="PVZ71810.1"/>
    </source>
</evidence>
<protein>
    <submittedName>
        <fullName evidence="1">Uncharacterized protein</fullName>
    </submittedName>
</protein>
<dbReference type="EMBL" id="QDDL01000001">
    <property type="protein sequence ID" value="PVZ71810.1"/>
    <property type="molecule type" value="Genomic_DNA"/>
</dbReference>